<dbReference type="EMBL" id="CM004403">
    <property type="protein sequence ID" value="KAG8634051.1"/>
    <property type="molecule type" value="Genomic_DNA"/>
</dbReference>
<name>A0ACB7G1X2_MANES</name>
<protein>
    <submittedName>
        <fullName evidence="1">Uncharacterized protein</fullName>
    </submittedName>
</protein>
<keyword evidence="2" id="KW-1185">Reference proteome</keyword>
<evidence type="ECO:0000313" key="1">
    <source>
        <dbReference type="EMBL" id="KAG8634051.1"/>
    </source>
</evidence>
<organism evidence="1 2">
    <name type="scientific">Manihot esculenta</name>
    <name type="common">Cassava</name>
    <name type="synonym">Jatropha manihot</name>
    <dbReference type="NCBI Taxonomy" id="3983"/>
    <lineage>
        <taxon>Eukaryota</taxon>
        <taxon>Viridiplantae</taxon>
        <taxon>Streptophyta</taxon>
        <taxon>Embryophyta</taxon>
        <taxon>Tracheophyta</taxon>
        <taxon>Spermatophyta</taxon>
        <taxon>Magnoliopsida</taxon>
        <taxon>eudicotyledons</taxon>
        <taxon>Gunneridae</taxon>
        <taxon>Pentapetalae</taxon>
        <taxon>rosids</taxon>
        <taxon>fabids</taxon>
        <taxon>Malpighiales</taxon>
        <taxon>Euphorbiaceae</taxon>
        <taxon>Crotonoideae</taxon>
        <taxon>Manihoteae</taxon>
        <taxon>Manihot</taxon>
    </lineage>
</organism>
<dbReference type="Proteomes" id="UP000091857">
    <property type="component" value="Chromosome 17"/>
</dbReference>
<comment type="caution">
    <text evidence="1">The sequence shown here is derived from an EMBL/GenBank/DDBJ whole genome shotgun (WGS) entry which is preliminary data.</text>
</comment>
<sequence>MPVGFQGVPDLDLEGFIFFTKTWSKCASGQIASGFEFFQFKKCSTGGFLSLETFFWFPLLTALSGQFFFNEQNTGVMQNFSEIVVRSLVQLFNALLIQHPVRAFGNTSSGG</sequence>
<gene>
    <name evidence="1" type="ORF">MANES_17G007400v8</name>
</gene>
<evidence type="ECO:0000313" key="2">
    <source>
        <dbReference type="Proteomes" id="UP000091857"/>
    </source>
</evidence>
<proteinExistence type="predicted"/>
<accession>A0ACB7G1X2</accession>
<reference evidence="2" key="1">
    <citation type="journal article" date="2016" name="Nat. Biotechnol.">
        <title>Sequencing wild and cultivated cassava and related species reveals extensive interspecific hybridization and genetic diversity.</title>
        <authorList>
            <person name="Bredeson J.V."/>
            <person name="Lyons J.B."/>
            <person name="Prochnik S.E."/>
            <person name="Wu G.A."/>
            <person name="Ha C.M."/>
            <person name="Edsinger-Gonzales E."/>
            <person name="Grimwood J."/>
            <person name="Schmutz J."/>
            <person name="Rabbi I.Y."/>
            <person name="Egesi C."/>
            <person name="Nauluvula P."/>
            <person name="Lebot V."/>
            <person name="Ndunguru J."/>
            <person name="Mkamilo G."/>
            <person name="Bart R.S."/>
            <person name="Setter T.L."/>
            <person name="Gleadow R.M."/>
            <person name="Kulakow P."/>
            <person name="Ferguson M.E."/>
            <person name="Rounsley S."/>
            <person name="Rokhsar D.S."/>
        </authorList>
    </citation>
    <scope>NUCLEOTIDE SEQUENCE [LARGE SCALE GENOMIC DNA]</scope>
    <source>
        <strain evidence="2">cv. AM560-2</strain>
    </source>
</reference>